<comment type="similarity">
    <text evidence="2 7">Belongs to the MIP/aquaporin (TC 1.A.8) family.</text>
</comment>
<feature type="transmembrane region" description="Helical" evidence="8">
    <location>
        <begin position="191"/>
        <end position="209"/>
    </location>
</feature>
<dbReference type="InterPro" id="IPR023271">
    <property type="entry name" value="Aquaporin-like"/>
</dbReference>
<dbReference type="GO" id="GO:0005886">
    <property type="term" value="C:plasma membrane"/>
    <property type="evidence" value="ECO:0007669"/>
    <property type="project" value="TreeGrafter"/>
</dbReference>
<evidence type="ECO:0000313" key="10">
    <source>
        <dbReference type="Proteomes" id="UP000596742"/>
    </source>
</evidence>
<comment type="subcellular location">
    <subcellularLocation>
        <location evidence="1">Membrane</location>
        <topology evidence="1">Multi-pass membrane protein</topology>
    </subcellularLocation>
</comment>
<dbReference type="Proteomes" id="UP000596742">
    <property type="component" value="Unassembled WGS sequence"/>
</dbReference>
<evidence type="ECO:0000256" key="5">
    <source>
        <dbReference type="ARBA" id="ARBA00022989"/>
    </source>
</evidence>
<dbReference type="OrthoDB" id="3222at2759"/>
<comment type="caution">
    <text evidence="9">The sequence shown here is derived from an EMBL/GenBank/DDBJ whole genome shotgun (WGS) entry which is preliminary data.</text>
</comment>
<dbReference type="InterPro" id="IPR000425">
    <property type="entry name" value="MIP"/>
</dbReference>
<dbReference type="PANTHER" id="PTHR19139:SF284">
    <property type="entry name" value="AQUAPORIN"/>
    <property type="match status" value="1"/>
</dbReference>
<evidence type="ECO:0000256" key="1">
    <source>
        <dbReference type="ARBA" id="ARBA00004141"/>
    </source>
</evidence>
<organism evidence="9 10">
    <name type="scientific">Mytilus galloprovincialis</name>
    <name type="common">Mediterranean mussel</name>
    <dbReference type="NCBI Taxonomy" id="29158"/>
    <lineage>
        <taxon>Eukaryota</taxon>
        <taxon>Metazoa</taxon>
        <taxon>Spiralia</taxon>
        <taxon>Lophotrochozoa</taxon>
        <taxon>Mollusca</taxon>
        <taxon>Bivalvia</taxon>
        <taxon>Autobranchia</taxon>
        <taxon>Pteriomorphia</taxon>
        <taxon>Mytilida</taxon>
        <taxon>Mytiloidea</taxon>
        <taxon>Mytilidae</taxon>
        <taxon>Mytilinae</taxon>
        <taxon>Mytilus</taxon>
    </lineage>
</organism>
<accession>A0A8B6HAN3</accession>
<gene>
    <name evidence="9" type="ORF">MGAL_10B056440</name>
</gene>
<evidence type="ECO:0000256" key="8">
    <source>
        <dbReference type="SAM" id="Phobius"/>
    </source>
</evidence>
<dbReference type="PANTHER" id="PTHR19139">
    <property type="entry name" value="AQUAPORIN TRANSPORTER"/>
    <property type="match status" value="1"/>
</dbReference>
<evidence type="ECO:0000256" key="6">
    <source>
        <dbReference type="ARBA" id="ARBA00023136"/>
    </source>
</evidence>
<proteinExistence type="inferred from homology"/>
<feature type="transmembrane region" description="Helical" evidence="8">
    <location>
        <begin position="53"/>
        <end position="70"/>
    </location>
</feature>
<reference evidence="9" key="1">
    <citation type="submission" date="2018-11" db="EMBL/GenBank/DDBJ databases">
        <authorList>
            <person name="Alioto T."/>
            <person name="Alioto T."/>
        </authorList>
    </citation>
    <scope>NUCLEOTIDE SEQUENCE</scope>
</reference>
<evidence type="ECO:0000256" key="2">
    <source>
        <dbReference type="ARBA" id="ARBA00006175"/>
    </source>
</evidence>
<dbReference type="InterPro" id="IPR022357">
    <property type="entry name" value="MIP_CS"/>
</dbReference>
<evidence type="ECO:0000313" key="9">
    <source>
        <dbReference type="EMBL" id="VDI76327.1"/>
    </source>
</evidence>
<dbReference type="InterPro" id="IPR034294">
    <property type="entry name" value="Aquaporin_transptr"/>
</dbReference>
<dbReference type="Pfam" id="PF00230">
    <property type="entry name" value="MIP"/>
    <property type="match status" value="1"/>
</dbReference>
<keyword evidence="6 8" id="KW-0472">Membrane</keyword>
<dbReference type="GO" id="GO:0015250">
    <property type="term" value="F:water channel activity"/>
    <property type="evidence" value="ECO:0007669"/>
    <property type="project" value="TreeGrafter"/>
</dbReference>
<feature type="transmembrane region" description="Helical" evidence="8">
    <location>
        <begin position="238"/>
        <end position="257"/>
    </location>
</feature>
<dbReference type="PRINTS" id="PR00783">
    <property type="entry name" value="MINTRINSICP"/>
</dbReference>
<name>A0A8B6HAN3_MYTGA</name>
<keyword evidence="4 7" id="KW-0812">Transmembrane</keyword>
<keyword evidence="10" id="KW-1185">Reference proteome</keyword>
<keyword evidence="3 7" id="KW-0813">Transport</keyword>
<dbReference type="AlphaFoldDB" id="A0A8B6HAN3"/>
<dbReference type="Gene3D" id="1.20.1080.10">
    <property type="entry name" value="Glycerol uptake facilitator protein"/>
    <property type="match status" value="1"/>
</dbReference>
<dbReference type="PROSITE" id="PS00221">
    <property type="entry name" value="MIP"/>
    <property type="match status" value="1"/>
</dbReference>
<feature type="transmembrane region" description="Helical" evidence="8">
    <location>
        <begin position="158"/>
        <end position="179"/>
    </location>
</feature>
<keyword evidence="5 8" id="KW-1133">Transmembrane helix</keyword>
<evidence type="ECO:0000256" key="3">
    <source>
        <dbReference type="ARBA" id="ARBA00022448"/>
    </source>
</evidence>
<sequence length="258" mass="28692">MTTDLHLRNRDLDVAQDQQVIFTEGMTVYDGTEYIYSDETIRKRSISNRNKDLLRAIFVEFLGTLFYVFITTDLNYLLAPGFVSLMVAFGKISGGHFNPAITLAVSISSGFSKTTIFYPIAQIIGGIAGAGLTKAVHFSFEDHSHYRTVLDRSVEPEYGIICEGLITFILVITYLMSIIDKRNKDSSMSPIAIGFVVAANHFATFRVTGGSMNPARSFGPVVCMSNTQINHIIWKYHYVYWVGPTAGSIIAAVVYRLI</sequence>
<protein>
    <submittedName>
        <fullName evidence="9">Aquaporin-8</fullName>
    </submittedName>
</protein>
<dbReference type="EMBL" id="UYJE01009743">
    <property type="protein sequence ID" value="VDI76327.1"/>
    <property type="molecule type" value="Genomic_DNA"/>
</dbReference>
<dbReference type="SUPFAM" id="SSF81338">
    <property type="entry name" value="Aquaporin-like"/>
    <property type="match status" value="1"/>
</dbReference>
<evidence type="ECO:0000256" key="7">
    <source>
        <dbReference type="RuleBase" id="RU000477"/>
    </source>
</evidence>
<evidence type="ECO:0000256" key="4">
    <source>
        <dbReference type="ARBA" id="ARBA00022692"/>
    </source>
</evidence>
<feature type="transmembrane region" description="Helical" evidence="8">
    <location>
        <begin position="115"/>
        <end position="138"/>
    </location>
</feature>